<dbReference type="CDD" id="cd00042">
    <property type="entry name" value="CY"/>
    <property type="match status" value="1"/>
</dbReference>
<evidence type="ECO:0000313" key="4">
    <source>
        <dbReference type="EMBL" id="KAK3018842.1"/>
    </source>
</evidence>
<keyword evidence="2" id="KW-0789">Thiol protease inhibitor</keyword>
<dbReference type="SUPFAM" id="SSF54403">
    <property type="entry name" value="Cystatin/monellin"/>
    <property type="match status" value="1"/>
</dbReference>
<name>A0AA89AY57_9ASTE</name>
<dbReference type="Gene3D" id="3.10.450.10">
    <property type="match status" value="1"/>
</dbReference>
<sequence>MAINREIQELGRYSVKEYNRKRNDNYGLKFTEVVEAETHVVSGIKYYLKISVATPTGAPKIIEVVVVVKLWLHSKQLLHISPSPATK</sequence>
<protein>
    <recommendedName>
        <fullName evidence="3">Cystatin domain-containing protein</fullName>
    </recommendedName>
</protein>
<gene>
    <name evidence="4" type="ORF">RJ639_003470</name>
</gene>
<organism evidence="4 5">
    <name type="scientific">Escallonia herrerae</name>
    <dbReference type="NCBI Taxonomy" id="1293975"/>
    <lineage>
        <taxon>Eukaryota</taxon>
        <taxon>Viridiplantae</taxon>
        <taxon>Streptophyta</taxon>
        <taxon>Embryophyta</taxon>
        <taxon>Tracheophyta</taxon>
        <taxon>Spermatophyta</taxon>
        <taxon>Magnoliopsida</taxon>
        <taxon>eudicotyledons</taxon>
        <taxon>Gunneridae</taxon>
        <taxon>Pentapetalae</taxon>
        <taxon>asterids</taxon>
        <taxon>campanulids</taxon>
        <taxon>Escalloniales</taxon>
        <taxon>Escalloniaceae</taxon>
        <taxon>Escallonia</taxon>
    </lineage>
</organism>
<reference evidence="4" key="1">
    <citation type="submission" date="2022-12" db="EMBL/GenBank/DDBJ databases">
        <title>Draft genome assemblies for two species of Escallonia (Escalloniales).</title>
        <authorList>
            <person name="Chanderbali A."/>
            <person name="Dervinis C."/>
            <person name="Anghel I."/>
            <person name="Soltis D."/>
            <person name="Soltis P."/>
            <person name="Zapata F."/>
        </authorList>
    </citation>
    <scope>NUCLEOTIDE SEQUENCE</scope>
    <source>
        <strain evidence="4">UCBG64.0493</strain>
        <tissue evidence="4">Leaf</tissue>
    </source>
</reference>
<comment type="caution">
    <text evidence="4">The sequence shown here is derived from an EMBL/GenBank/DDBJ whole genome shotgun (WGS) entry which is preliminary data.</text>
</comment>
<dbReference type="AlphaFoldDB" id="A0AA89AY57"/>
<dbReference type="PANTHER" id="PTHR47373">
    <property type="entry name" value="CYSTEINE PROTEINASE INHIBITOR 2"/>
    <property type="match status" value="1"/>
</dbReference>
<dbReference type="InterPro" id="IPR000010">
    <property type="entry name" value="Cystatin_dom"/>
</dbReference>
<dbReference type="PANTHER" id="PTHR47373:SF1">
    <property type="entry name" value="CYSTEINE PROTEINASE INHIBITOR 2"/>
    <property type="match status" value="1"/>
</dbReference>
<keyword evidence="1" id="KW-0646">Protease inhibitor</keyword>
<accession>A0AA89AY57</accession>
<dbReference type="Pfam" id="PF16845">
    <property type="entry name" value="SQAPI"/>
    <property type="match status" value="1"/>
</dbReference>
<proteinExistence type="predicted"/>
<evidence type="ECO:0000256" key="2">
    <source>
        <dbReference type="ARBA" id="ARBA00022704"/>
    </source>
</evidence>
<evidence type="ECO:0000313" key="5">
    <source>
        <dbReference type="Proteomes" id="UP001188597"/>
    </source>
</evidence>
<dbReference type="GO" id="GO:0004869">
    <property type="term" value="F:cysteine-type endopeptidase inhibitor activity"/>
    <property type="evidence" value="ECO:0007669"/>
    <property type="project" value="UniProtKB-KW"/>
</dbReference>
<dbReference type="Proteomes" id="UP001188597">
    <property type="component" value="Unassembled WGS sequence"/>
</dbReference>
<feature type="domain" description="Cystatin" evidence="3">
    <location>
        <begin position="2"/>
        <end position="83"/>
    </location>
</feature>
<dbReference type="InterPro" id="IPR046350">
    <property type="entry name" value="Cystatin_sf"/>
</dbReference>
<evidence type="ECO:0000259" key="3">
    <source>
        <dbReference type="SMART" id="SM00043"/>
    </source>
</evidence>
<dbReference type="EMBL" id="JAVXUP010000912">
    <property type="protein sequence ID" value="KAK3018842.1"/>
    <property type="molecule type" value="Genomic_DNA"/>
</dbReference>
<dbReference type="SMART" id="SM00043">
    <property type="entry name" value="CY"/>
    <property type="match status" value="1"/>
</dbReference>
<evidence type="ECO:0000256" key="1">
    <source>
        <dbReference type="ARBA" id="ARBA00022690"/>
    </source>
</evidence>
<keyword evidence="5" id="KW-1185">Reference proteome</keyword>